<protein>
    <submittedName>
        <fullName evidence="7">Threonine/homoserine/homoserine lactone efflux protein</fullName>
    </submittedName>
</protein>
<feature type="transmembrane region" description="Helical" evidence="6">
    <location>
        <begin position="39"/>
        <end position="62"/>
    </location>
</feature>
<proteinExistence type="predicted"/>
<keyword evidence="2" id="KW-1003">Cell membrane</keyword>
<dbReference type="InterPro" id="IPR001123">
    <property type="entry name" value="LeuE-type"/>
</dbReference>
<evidence type="ECO:0000256" key="1">
    <source>
        <dbReference type="ARBA" id="ARBA00004651"/>
    </source>
</evidence>
<evidence type="ECO:0000256" key="3">
    <source>
        <dbReference type="ARBA" id="ARBA00022692"/>
    </source>
</evidence>
<evidence type="ECO:0000256" key="5">
    <source>
        <dbReference type="ARBA" id="ARBA00023136"/>
    </source>
</evidence>
<comment type="subcellular location">
    <subcellularLocation>
        <location evidence="1">Cell membrane</location>
        <topology evidence="1">Multi-pass membrane protein</topology>
    </subcellularLocation>
</comment>
<name>A0ABV2GY46_9HYPH</name>
<dbReference type="PANTHER" id="PTHR30086">
    <property type="entry name" value="ARGININE EXPORTER PROTEIN ARGO"/>
    <property type="match status" value="1"/>
</dbReference>
<dbReference type="RefSeq" id="WP_354494368.1">
    <property type="nucleotide sequence ID" value="NZ_JBEPMC010000016.1"/>
</dbReference>
<keyword evidence="4 6" id="KW-1133">Transmembrane helix</keyword>
<keyword evidence="3 6" id="KW-0812">Transmembrane</keyword>
<gene>
    <name evidence="7" type="ORF">ABID19_006279</name>
</gene>
<accession>A0ABV2GY46</accession>
<feature type="transmembrane region" description="Helical" evidence="6">
    <location>
        <begin position="69"/>
        <end position="86"/>
    </location>
</feature>
<evidence type="ECO:0000313" key="7">
    <source>
        <dbReference type="EMBL" id="MET3583215.1"/>
    </source>
</evidence>
<keyword evidence="5 6" id="KW-0472">Membrane</keyword>
<organism evidence="7 8">
    <name type="scientific">Mesorhizobium robiniae</name>
    <dbReference type="NCBI Taxonomy" id="559315"/>
    <lineage>
        <taxon>Bacteria</taxon>
        <taxon>Pseudomonadati</taxon>
        <taxon>Pseudomonadota</taxon>
        <taxon>Alphaproteobacteria</taxon>
        <taxon>Hyphomicrobiales</taxon>
        <taxon>Phyllobacteriaceae</taxon>
        <taxon>Mesorhizobium</taxon>
    </lineage>
</organism>
<dbReference type="Pfam" id="PF01810">
    <property type="entry name" value="LysE"/>
    <property type="match status" value="1"/>
</dbReference>
<sequence length="210" mass="21913">MSLFLAFLGVSFVVLATPGPDTAITIRNALLGGRAGGVFTALGIASGQTIWALATSAGIVALLVASEPLFLAVKYAGAAYLVYLGVKALQEALRPSHEAEALAVAKPSRRLTAASAFRQGLISDLGNPKMAVFFASLLPQFVPPGEESFAALLGLGAVFAIMTFTWLALYATVVAKAGDFLRRPSIRRVIEGVTGMVLIGLGIRIATEHR</sequence>
<feature type="transmembrane region" description="Helical" evidence="6">
    <location>
        <begin position="189"/>
        <end position="207"/>
    </location>
</feature>
<evidence type="ECO:0000256" key="4">
    <source>
        <dbReference type="ARBA" id="ARBA00022989"/>
    </source>
</evidence>
<dbReference type="PANTHER" id="PTHR30086:SF20">
    <property type="entry name" value="ARGININE EXPORTER PROTEIN ARGO-RELATED"/>
    <property type="match status" value="1"/>
</dbReference>
<reference evidence="7 8" key="1">
    <citation type="submission" date="2024-06" db="EMBL/GenBank/DDBJ databases">
        <title>Genomic Encyclopedia of Type Strains, Phase IV (KMG-IV): sequencing the most valuable type-strain genomes for metagenomic binning, comparative biology and taxonomic classification.</title>
        <authorList>
            <person name="Goeker M."/>
        </authorList>
    </citation>
    <scope>NUCLEOTIDE SEQUENCE [LARGE SCALE GENOMIC DNA]</scope>
    <source>
        <strain evidence="7 8">DSM 100022</strain>
    </source>
</reference>
<feature type="transmembrane region" description="Helical" evidence="6">
    <location>
        <begin position="149"/>
        <end position="169"/>
    </location>
</feature>
<evidence type="ECO:0000256" key="2">
    <source>
        <dbReference type="ARBA" id="ARBA00022475"/>
    </source>
</evidence>
<dbReference type="Proteomes" id="UP001549204">
    <property type="component" value="Unassembled WGS sequence"/>
</dbReference>
<evidence type="ECO:0000256" key="6">
    <source>
        <dbReference type="SAM" id="Phobius"/>
    </source>
</evidence>
<dbReference type="PIRSF" id="PIRSF006324">
    <property type="entry name" value="LeuE"/>
    <property type="match status" value="1"/>
</dbReference>
<evidence type="ECO:0000313" key="8">
    <source>
        <dbReference type="Proteomes" id="UP001549204"/>
    </source>
</evidence>
<keyword evidence="8" id="KW-1185">Reference proteome</keyword>
<comment type="caution">
    <text evidence="7">The sequence shown here is derived from an EMBL/GenBank/DDBJ whole genome shotgun (WGS) entry which is preliminary data.</text>
</comment>
<dbReference type="EMBL" id="JBEPMC010000016">
    <property type="protein sequence ID" value="MET3583215.1"/>
    <property type="molecule type" value="Genomic_DNA"/>
</dbReference>